<reference evidence="1 2" key="1">
    <citation type="journal article" date="2022" name="Plant J.">
        <title>Chromosome-level genome of Camellia lanceoleosa provides a valuable resource for understanding genome evolution and self-incompatibility.</title>
        <authorList>
            <person name="Gong W."/>
            <person name="Xiao S."/>
            <person name="Wang L."/>
            <person name="Liao Z."/>
            <person name="Chang Y."/>
            <person name="Mo W."/>
            <person name="Hu G."/>
            <person name="Li W."/>
            <person name="Zhao G."/>
            <person name="Zhu H."/>
            <person name="Hu X."/>
            <person name="Ji K."/>
            <person name="Xiang X."/>
            <person name="Song Q."/>
            <person name="Yuan D."/>
            <person name="Jin S."/>
            <person name="Zhang L."/>
        </authorList>
    </citation>
    <scope>NUCLEOTIDE SEQUENCE [LARGE SCALE GENOMIC DNA]</scope>
    <source>
        <strain evidence="1">SQ_2022a</strain>
    </source>
</reference>
<sequence>MSHPSLFFSVPNAAQHHQVQADRALKLLLTNWRLSFPLEENLHIALHLCYVDGETFSDVIGSPYYVTPEILQGKLDFESEPWPGISNSAKDLIRKMLDKNPKRRLFAHEVLCKFCELNNYLTKEHIYIYSNLKPIAPKFHSGPISGEIKHDDEGDEEYAEGSFILGERNFDRISHNGNQTFVFRHPILAINFYAPWCYWSNRLLLVNKTLYEKTIASGFGSVHFLLDASEQQQYILAYAILLKAETGQAREKFLSLRKGTKNDIATILEEELHNARSAYEQDRFNLVQTIRQGYLSKRSSNLRGDWKRRFFVLDSKGISDYYCKQGKDKPSGSTIRNGKKIAAFVPIDGCLNYIEENDEVLIAGFGRKEKPRS</sequence>
<proteinExistence type="predicted"/>
<organism evidence="1 2">
    <name type="scientific">Camellia lanceoleosa</name>
    <dbReference type="NCBI Taxonomy" id="1840588"/>
    <lineage>
        <taxon>Eukaryota</taxon>
        <taxon>Viridiplantae</taxon>
        <taxon>Streptophyta</taxon>
        <taxon>Embryophyta</taxon>
        <taxon>Tracheophyta</taxon>
        <taxon>Spermatophyta</taxon>
        <taxon>Magnoliopsida</taxon>
        <taxon>eudicotyledons</taxon>
        <taxon>Gunneridae</taxon>
        <taxon>Pentapetalae</taxon>
        <taxon>asterids</taxon>
        <taxon>Ericales</taxon>
        <taxon>Theaceae</taxon>
        <taxon>Camellia</taxon>
    </lineage>
</organism>
<name>A0ACC0J3D8_9ERIC</name>
<evidence type="ECO:0000313" key="2">
    <source>
        <dbReference type="Proteomes" id="UP001060215"/>
    </source>
</evidence>
<keyword evidence="2" id="KW-1185">Reference proteome</keyword>
<accession>A0ACC0J3D8</accession>
<dbReference type="EMBL" id="CM045758">
    <property type="protein sequence ID" value="KAI8032717.1"/>
    <property type="molecule type" value="Genomic_DNA"/>
</dbReference>
<dbReference type="Proteomes" id="UP001060215">
    <property type="component" value="Chromosome 1"/>
</dbReference>
<comment type="caution">
    <text evidence="1">The sequence shown here is derived from an EMBL/GenBank/DDBJ whole genome shotgun (WGS) entry which is preliminary data.</text>
</comment>
<evidence type="ECO:0000313" key="1">
    <source>
        <dbReference type="EMBL" id="KAI8032717.1"/>
    </source>
</evidence>
<gene>
    <name evidence="1" type="ORF">LOK49_LG01G00970</name>
</gene>
<protein>
    <submittedName>
        <fullName evidence="1">Uncharacterized protein</fullName>
    </submittedName>
</protein>